<dbReference type="EMBL" id="JAKIKS010000070">
    <property type="protein sequence ID" value="MCL1126012.1"/>
    <property type="molecule type" value="Genomic_DNA"/>
</dbReference>
<dbReference type="PRINTS" id="PR01021">
    <property type="entry name" value="OMPADOMAIN"/>
</dbReference>
<dbReference type="NCBIfam" id="TIGR03789">
    <property type="entry name" value="pdsO"/>
    <property type="match status" value="1"/>
</dbReference>
<dbReference type="PROSITE" id="PS51123">
    <property type="entry name" value="OMPA_2"/>
    <property type="match status" value="1"/>
</dbReference>
<reference evidence="7 8" key="1">
    <citation type="submission" date="2022-01" db="EMBL/GenBank/DDBJ databases">
        <title>Whole genome-based taxonomy of the Shewanellaceae.</title>
        <authorList>
            <person name="Martin-Rodriguez A.J."/>
        </authorList>
    </citation>
    <scope>NUCLEOTIDE SEQUENCE [LARGE SCALE GENOMIC DNA]</scope>
    <source>
        <strain evidence="7 8">DSM 17177</strain>
    </source>
</reference>
<evidence type="ECO:0000256" key="2">
    <source>
        <dbReference type="ARBA" id="ARBA00023136"/>
    </source>
</evidence>
<proteinExistence type="predicted"/>
<evidence type="ECO:0000256" key="5">
    <source>
        <dbReference type="SAM" id="SignalP"/>
    </source>
</evidence>
<dbReference type="InterPro" id="IPR022511">
    <property type="entry name" value="PdsO"/>
</dbReference>
<comment type="caution">
    <text evidence="7">The sequence shown here is derived from an EMBL/GenBank/DDBJ whole genome shotgun (WGS) entry which is preliminary data.</text>
</comment>
<dbReference type="PANTHER" id="PTHR30329">
    <property type="entry name" value="STATOR ELEMENT OF FLAGELLAR MOTOR COMPLEX"/>
    <property type="match status" value="1"/>
</dbReference>
<evidence type="ECO:0000313" key="7">
    <source>
        <dbReference type="EMBL" id="MCL1126012.1"/>
    </source>
</evidence>
<dbReference type="InterPro" id="IPR050330">
    <property type="entry name" value="Bact_OuterMem_StrucFunc"/>
</dbReference>
<evidence type="ECO:0000256" key="4">
    <source>
        <dbReference type="PROSITE-ProRule" id="PRU00473"/>
    </source>
</evidence>
<dbReference type="InterPro" id="IPR006665">
    <property type="entry name" value="OmpA-like"/>
</dbReference>
<feature type="signal peptide" evidence="5">
    <location>
        <begin position="1"/>
        <end position="22"/>
    </location>
</feature>
<dbReference type="SUPFAM" id="SSF103088">
    <property type="entry name" value="OmpA-like"/>
    <property type="match status" value="1"/>
</dbReference>
<evidence type="ECO:0000259" key="6">
    <source>
        <dbReference type="PROSITE" id="PS51123"/>
    </source>
</evidence>
<evidence type="ECO:0000256" key="1">
    <source>
        <dbReference type="ARBA" id="ARBA00004442"/>
    </source>
</evidence>
<keyword evidence="3" id="KW-0998">Cell outer membrane</keyword>
<dbReference type="InterPro" id="IPR036737">
    <property type="entry name" value="OmpA-like_sf"/>
</dbReference>
<accession>A0ABT0LFA2</accession>
<gene>
    <name evidence="7" type="primary">pdsO</name>
    <name evidence="7" type="ORF">L2764_16420</name>
</gene>
<evidence type="ECO:0000313" key="8">
    <source>
        <dbReference type="Proteomes" id="UP001203423"/>
    </source>
</evidence>
<organism evidence="7 8">
    <name type="scientific">Shewanella surugensis</name>
    <dbReference type="NCBI Taxonomy" id="212020"/>
    <lineage>
        <taxon>Bacteria</taxon>
        <taxon>Pseudomonadati</taxon>
        <taxon>Pseudomonadota</taxon>
        <taxon>Gammaproteobacteria</taxon>
        <taxon>Alteromonadales</taxon>
        <taxon>Shewanellaceae</taxon>
        <taxon>Shewanella</taxon>
    </lineage>
</organism>
<sequence length="241" mass="26377">MKKNIITLFLAGVVNLSQVSMSAAEGVQTEQMTQTNAGQDGTWIGLGSGVLVGAVVGGPLGALVGAFTGGLIGKSVDQGTELEANQVRRDQEQGELQRLTQLQTTFLAKEAEYERVNEILTALSFGLNIQFRTGSSEIEDHFKEQLQHVAYVMSLTPQLIITLTGYADRRGNNDFNQALSEQRVAEVMQYLKREGVDENRLVASAFGARFPLTAEQSMENNFFDRRVTLSLQSEPTQVLSD</sequence>
<feature type="chain" id="PRO_5046388077" evidence="5">
    <location>
        <begin position="23"/>
        <end position="241"/>
    </location>
</feature>
<keyword evidence="5" id="KW-0732">Signal</keyword>
<protein>
    <submittedName>
        <fullName evidence="7">Sortase-associated OmpA-like protein PdsO</fullName>
    </submittedName>
</protein>
<dbReference type="RefSeq" id="WP_248941345.1">
    <property type="nucleotide sequence ID" value="NZ_JAKIKS010000070.1"/>
</dbReference>
<dbReference type="Pfam" id="PF00691">
    <property type="entry name" value="OmpA"/>
    <property type="match status" value="1"/>
</dbReference>
<feature type="domain" description="OmpA-like" evidence="6">
    <location>
        <begin position="118"/>
        <end position="235"/>
    </location>
</feature>
<keyword evidence="8" id="KW-1185">Reference proteome</keyword>
<comment type="subcellular location">
    <subcellularLocation>
        <location evidence="1">Cell outer membrane</location>
    </subcellularLocation>
</comment>
<dbReference type="PANTHER" id="PTHR30329:SF21">
    <property type="entry name" value="LIPOPROTEIN YIAD-RELATED"/>
    <property type="match status" value="1"/>
</dbReference>
<dbReference type="InterPro" id="IPR006664">
    <property type="entry name" value="OMP_bac"/>
</dbReference>
<dbReference type="Gene3D" id="3.30.1330.60">
    <property type="entry name" value="OmpA-like domain"/>
    <property type="match status" value="1"/>
</dbReference>
<evidence type="ECO:0000256" key="3">
    <source>
        <dbReference type="ARBA" id="ARBA00023237"/>
    </source>
</evidence>
<keyword evidence="2 4" id="KW-0472">Membrane</keyword>
<dbReference type="CDD" id="cd07185">
    <property type="entry name" value="OmpA_C-like"/>
    <property type="match status" value="1"/>
</dbReference>
<dbReference type="Proteomes" id="UP001203423">
    <property type="component" value="Unassembled WGS sequence"/>
</dbReference>
<name>A0ABT0LFA2_9GAMM</name>